<dbReference type="EnsemblMetazoa" id="ISCW002668-RA">
    <property type="protein sequence ID" value="ISCW002668-PA"/>
    <property type="gene ID" value="ISCW002668"/>
</dbReference>
<dbReference type="InParanoid" id="B7P9L5"/>
<organism>
    <name type="scientific">Ixodes scapularis</name>
    <name type="common">Black-legged tick</name>
    <name type="synonym">Deer tick</name>
    <dbReference type="NCBI Taxonomy" id="6945"/>
    <lineage>
        <taxon>Eukaryota</taxon>
        <taxon>Metazoa</taxon>
        <taxon>Ecdysozoa</taxon>
        <taxon>Arthropoda</taxon>
        <taxon>Chelicerata</taxon>
        <taxon>Arachnida</taxon>
        <taxon>Acari</taxon>
        <taxon>Parasitiformes</taxon>
        <taxon>Ixodida</taxon>
        <taxon>Ixodoidea</taxon>
        <taxon>Ixodidae</taxon>
        <taxon>Ixodinae</taxon>
        <taxon>Ixodes</taxon>
    </lineage>
</organism>
<evidence type="ECO:0000313" key="3">
    <source>
        <dbReference type="Proteomes" id="UP000001555"/>
    </source>
</evidence>
<dbReference type="AlphaFoldDB" id="B7P9L5"/>
<accession>B7P9L5</accession>
<dbReference type="OrthoDB" id="6508531at2759"/>
<name>B7P9L5_IXOSC</name>
<evidence type="ECO:0000313" key="1">
    <source>
        <dbReference type="EMBL" id="EEC03287.1"/>
    </source>
</evidence>
<reference evidence="1 3" key="1">
    <citation type="submission" date="2008-03" db="EMBL/GenBank/DDBJ databases">
        <title>Annotation of Ixodes scapularis.</title>
        <authorList>
            <consortium name="Ixodes scapularis Genome Project Consortium"/>
            <person name="Caler E."/>
            <person name="Hannick L.I."/>
            <person name="Bidwell S."/>
            <person name="Joardar V."/>
            <person name="Thiagarajan M."/>
            <person name="Amedeo P."/>
            <person name="Galinsky K.J."/>
            <person name="Schobel S."/>
            <person name="Inman J."/>
            <person name="Hostetler J."/>
            <person name="Miller J."/>
            <person name="Hammond M."/>
            <person name="Megy K."/>
            <person name="Lawson D."/>
            <person name="Kodira C."/>
            <person name="Sutton G."/>
            <person name="Meyer J."/>
            <person name="Hill C.A."/>
            <person name="Birren B."/>
            <person name="Nene V."/>
            <person name="Collins F."/>
            <person name="Alarcon-Chaidez F."/>
            <person name="Wikel S."/>
            <person name="Strausberg R."/>
        </authorList>
    </citation>
    <scope>NUCLEOTIDE SEQUENCE [LARGE SCALE GENOMIC DNA]</scope>
    <source>
        <strain evidence="3">Wikel</strain>
        <strain evidence="1">Wikel colony</strain>
    </source>
</reference>
<keyword evidence="3" id="KW-1185">Reference proteome</keyword>
<dbReference type="VEuPathDB" id="VectorBase:ISCP_002389"/>
<dbReference type="HOGENOM" id="CLU_2592413_0_0_1"/>
<dbReference type="PaxDb" id="6945-B7P9L5"/>
<dbReference type="EMBL" id="DS664780">
    <property type="protein sequence ID" value="EEC03287.1"/>
    <property type="molecule type" value="Genomic_DNA"/>
</dbReference>
<dbReference type="EMBL" id="ABJB010015609">
    <property type="status" value="NOT_ANNOTATED_CDS"/>
    <property type="molecule type" value="Genomic_DNA"/>
</dbReference>
<dbReference type="Proteomes" id="UP000001555">
    <property type="component" value="Unassembled WGS sequence"/>
</dbReference>
<protein>
    <submittedName>
        <fullName evidence="1 2">Uncharacterized protein</fullName>
    </submittedName>
</protein>
<proteinExistence type="predicted"/>
<sequence>MTVLVPAGCVGSLALCQFVSQLPRFSVQGQPASRPWCPPAAPGLPCGVPDEMVEQYVRDQRRLVELLETGFAASEQYLGN</sequence>
<gene>
    <name evidence="1" type="ORF">IscW_ISCW002668</name>
</gene>
<dbReference type="VEuPathDB" id="VectorBase:ISCI002668"/>
<dbReference type="VEuPathDB" id="VectorBase:ISCW002668"/>
<reference evidence="2" key="2">
    <citation type="submission" date="2020-05" db="UniProtKB">
        <authorList>
            <consortium name="EnsemblMetazoa"/>
        </authorList>
    </citation>
    <scope>IDENTIFICATION</scope>
    <source>
        <strain evidence="2">wikel</strain>
    </source>
</reference>
<evidence type="ECO:0000313" key="2">
    <source>
        <dbReference type="EnsemblMetazoa" id="ISCW002668-PA"/>
    </source>
</evidence>